<reference evidence="1" key="1">
    <citation type="submission" date="2022-12" db="EMBL/GenBank/DDBJ databases">
        <title>Complete genome sequence of an Australian strain of Rouxiella badensis DAR84756 and resolution of the R. badensis DSM100043 and R. chamberiensis DSM28324 genomes.</title>
        <authorList>
            <person name="Paul S."/>
            <person name="Anderson P.J."/>
            <person name="Maynard G."/>
            <person name="Dyall-Smith M."/>
            <person name="Kudinha T."/>
        </authorList>
    </citation>
    <scope>NUCLEOTIDE SEQUENCE</scope>
    <source>
        <strain evidence="1">DSM 28324</strain>
    </source>
</reference>
<evidence type="ECO:0000313" key="1">
    <source>
        <dbReference type="EMBL" id="WAT00603.1"/>
    </source>
</evidence>
<dbReference type="InterPro" id="IPR029063">
    <property type="entry name" value="SAM-dependent_MTases_sf"/>
</dbReference>
<dbReference type="GO" id="GO:0032259">
    <property type="term" value="P:methylation"/>
    <property type="evidence" value="ECO:0007669"/>
    <property type="project" value="UniProtKB-KW"/>
</dbReference>
<keyword evidence="2" id="KW-1185">Reference proteome</keyword>
<accession>A0ABY7HML0</accession>
<dbReference type="GO" id="GO:0008168">
    <property type="term" value="F:methyltransferase activity"/>
    <property type="evidence" value="ECO:0007669"/>
    <property type="project" value="UniProtKB-KW"/>
</dbReference>
<evidence type="ECO:0000313" key="2">
    <source>
        <dbReference type="Proteomes" id="UP001164712"/>
    </source>
</evidence>
<dbReference type="Gene3D" id="3.40.50.150">
    <property type="entry name" value="Vaccinia Virus protein VP39"/>
    <property type="match status" value="1"/>
</dbReference>
<dbReference type="RefSeq" id="WP_045048884.1">
    <property type="nucleotide sequence ID" value="NZ_CP114058.1"/>
</dbReference>
<dbReference type="SUPFAM" id="SSF53335">
    <property type="entry name" value="S-adenosyl-L-methionine-dependent methyltransferases"/>
    <property type="match status" value="1"/>
</dbReference>
<keyword evidence="1" id="KW-0808">Transferase</keyword>
<name>A0ABY7HML0_9GAMM</name>
<sequence>MTNDENRCTDRVETFYGQHNGWRMFDGRMLTPEVAAYLVEEKRLVAEYLEEAGEALEQFIEVGCGYGRYLHVALKHGVSYRGIELVGWLAALGKARVTACPLPPNCSAQIEHLSAEHLHCVLPDSDIDIAGKSCLFFPFNCFGNLRDPLRVLAELKGRNTEVIISGFASNEQATLARMAYYQQCGCTDLRCRVTERGVEISSREFLQSLAYDAENLEILLNEFGFRLTQRIAHSTIGELFFFSPYSPLRQEVATPPPSYPEPFLLQGFIEEGRSHDLLGHIEANAWGLAKNAGLLTVITHDVGWREGGLAWLVCSSARQSSILPIATGTISCVVESTRAAGTVKLLINTY</sequence>
<protein>
    <submittedName>
        <fullName evidence="1">Class I SAM-dependent methyltransferase</fullName>
    </submittedName>
</protein>
<dbReference type="EMBL" id="CP114058">
    <property type="protein sequence ID" value="WAT00603.1"/>
    <property type="molecule type" value="Genomic_DNA"/>
</dbReference>
<proteinExistence type="predicted"/>
<keyword evidence="1" id="KW-0489">Methyltransferase</keyword>
<organism evidence="1 2">
    <name type="scientific">Rouxiella chamberiensis</name>
    <dbReference type="NCBI Taxonomy" id="1513468"/>
    <lineage>
        <taxon>Bacteria</taxon>
        <taxon>Pseudomonadati</taxon>
        <taxon>Pseudomonadota</taxon>
        <taxon>Gammaproteobacteria</taxon>
        <taxon>Enterobacterales</taxon>
        <taxon>Yersiniaceae</taxon>
        <taxon>Rouxiella</taxon>
    </lineage>
</organism>
<dbReference type="Proteomes" id="UP001164712">
    <property type="component" value="Chromosome"/>
</dbReference>
<gene>
    <name evidence="1" type="ORF">O1V66_17295</name>
</gene>